<evidence type="ECO:0000313" key="3">
    <source>
        <dbReference type="Proteomes" id="UP001612741"/>
    </source>
</evidence>
<reference evidence="2 3" key="1">
    <citation type="submission" date="2024-10" db="EMBL/GenBank/DDBJ databases">
        <title>The Natural Products Discovery Center: Release of the First 8490 Sequenced Strains for Exploring Actinobacteria Biosynthetic Diversity.</title>
        <authorList>
            <person name="Kalkreuter E."/>
            <person name="Kautsar S.A."/>
            <person name="Yang D."/>
            <person name="Bader C.D."/>
            <person name="Teijaro C.N."/>
            <person name="Fluegel L."/>
            <person name="Davis C.M."/>
            <person name="Simpson J.R."/>
            <person name="Lauterbach L."/>
            <person name="Steele A.D."/>
            <person name="Gui C."/>
            <person name="Meng S."/>
            <person name="Li G."/>
            <person name="Viehrig K."/>
            <person name="Ye F."/>
            <person name="Su P."/>
            <person name="Kiefer A.F."/>
            <person name="Nichols A."/>
            <person name="Cepeda A.J."/>
            <person name="Yan W."/>
            <person name="Fan B."/>
            <person name="Jiang Y."/>
            <person name="Adhikari A."/>
            <person name="Zheng C.-J."/>
            <person name="Schuster L."/>
            <person name="Cowan T.M."/>
            <person name="Smanski M.J."/>
            <person name="Chevrette M.G."/>
            <person name="De Carvalho L.P.S."/>
            <person name="Shen B."/>
        </authorList>
    </citation>
    <scope>NUCLEOTIDE SEQUENCE [LARGE SCALE GENOMIC DNA]</scope>
    <source>
        <strain evidence="2 3">NPDC050545</strain>
    </source>
</reference>
<feature type="transmembrane region" description="Helical" evidence="1">
    <location>
        <begin position="123"/>
        <end position="145"/>
    </location>
</feature>
<evidence type="ECO:0000256" key="1">
    <source>
        <dbReference type="SAM" id="Phobius"/>
    </source>
</evidence>
<keyword evidence="1" id="KW-0472">Membrane</keyword>
<dbReference type="EMBL" id="JBITGY010000015">
    <property type="protein sequence ID" value="MFI6504589.1"/>
    <property type="molecule type" value="Genomic_DNA"/>
</dbReference>
<dbReference type="Proteomes" id="UP001612741">
    <property type="component" value="Unassembled WGS sequence"/>
</dbReference>
<feature type="transmembrane region" description="Helical" evidence="1">
    <location>
        <begin position="38"/>
        <end position="60"/>
    </location>
</feature>
<comment type="caution">
    <text evidence="2">The sequence shown here is derived from an EMBL/GenBank/DDBJ whole genome shotgun (WGS) entry which is preliminary data.</text>
</comment>
<keyword evidence="3" id="KW-1185">Reference proteome</keyword>
<keyword evidence="1" id="KW-0812">Transmembrane</keyword>
<sequence>MWGRWGRVVGVYAALGVVWWASVGLAYRAISCDGWECLYPMLGAQVAISVVLLAGAGVLLRLAGVTRAGPAAWTAGGLVMMAEVGQRFVPVWPDGVPDVVRSLAAFTTAALVAAVATERAVTLWARAALVLAAAAVLPLRLAWLVTTGEA</sequence>
<name>A0ABW7ZCP5_9ACTN</name>
<evidence type="ECO:0000313" key="2">
    <source>
        <dbReference type="EMBL" id="MFI6504589.1"/>
    </source>
</evidence>
<protein>
    <submittedName>
        <fullName evidence="2">Uncharacterized protein</fullName>
    </submittedName>
</protein>
<organism evidence="2 3">
    <name type="scientific">Nonomuraea typhae</name>
    <dbReference type="NCBI Taxonomy" id="2603600"/>
    <lineage>
        <taxon>Bacteria</taxon>
        <taxon>Bacillati</taxon>
        <taxon>Actinomycetota</taxon>
        <taxon>Actinomycetes</taxon>
        <taxon>Streptosporangiales</taxon>
        <taxon>Streptosporangiaceae</taxon>
        <taxon>Nonomuraea</taxon>
    </lineage>
</organism>
<keyword evidence="1" id="KW-1133">Transmembrane helix</keyword>
<proteinExistence type="predicted"/>
<gene>
    <name evidence="2" type="ORF">ACIBG2_44890</name>
</gene>
<accession>A0ABW7ZCP5</accession>
<dbReference type="RefSeq" id="WP_397090376.1">
    <property type="nucleotide sequence ID" value="NZ_JBITGY010000015.1"/>
</dbReference>